<keyword evidence="3 7" id="KW-0812">Transmembrane</keyword>
<dbReference type="PANTHER" id="PTHR12770">
    <property type="entry name" value="RUS1 FAMILY PROTEIN C16ORF58"/>
    <property type="match status" value="1"/>
</dbReference>
<dbReference type="AlphaFoldDB" id="D8TVL3"/>
<keyword evidence="5 7" id="KW-0472">Membrane</keyword>
<protein>
    <recommendedName>
        <fullName evidence="8">Protein root UVB sensitive/RUS domain-containing protein</fullName>
    </recommendedName>
</protein>
<keyword evidence="4 7" id="KW-1133">Transmembrane helix</keyword>
<evidence type="ECO:0000256" key="2">
    <source>
        <dbReference type="ARBA" id="ARBA00007558"/>
    </source>
</evidence>
<feature type="region of interest" description="Disordered" evidence="6">
    <location>
        <begin position="367"/>
        <end position="423"/>
    </location>
</feature>
<dbReference type="OrthoDB" id="364779at2759"/>
<feature type="transmembrane region" description="Helical" evidence="7">
    <location>
        <begin position="178"/>
        <end position="202"/>
    </location>
</feature>
<keyword evidence="10" id="KW-1185">Reference proteome</keyword>
<dbReference type="KEGG" id="vcn:VOLCADRAFT_90737"/>
<feature type="compositionally biased region" description="Basic and acidic residues" evidence="6">
    <location>
        <begin position="389"/>
        <end position="403"/>
    </location>
</feature>
<dbReference type="Proteomes" id="UP000001058">
    <property type="component" value="Unassembled WGS sequence"/>
</dbReference>
<evidence type="ECO:0000259" key="8">
    <source>
        <dbReference type="Pfam" id="PF04884"/>
    </source>
</evidence>
<dbReference type="InterPro" id="IPR006968">
    <property type="entry name" value="RUS_fam"/>
</dbReference>
<dbReference type="PANTHER" id="PTHR12770:SF31">
    <property type="entry name" value="RUS FAMILY MEMBER 1"/>
    <property type="match status" value="1"/>
</dbReference>
<feature type="region of interest" description="Disordered" evidence="6">
    <location>
        <begin position="301"/>
        <end position="320"/>
    </location>
</feature>
<name>D8TVL3_VOLCA</name>
<gene>
    <name evidence="9" type="ORF">VOLCADRAFT_90737</name>
</gene>
<dbReference type="GeneID" id="9616686"/>
<evidence type="ECO:0000313" key="10">
    <source>
        <dbReference type="Proteomes" id="UP000001058"/>
    </source>
</evidence>
<evidence type="ECO:0000256" key="7">
    <source>
        <dbReference type="SAM" id="Phobius"/>
    </source>
</evidence>
<feature type="compositionally biased region" description="Basic residues" evidence="6">
    <location>
        <begin position="370"/>
        <end position="379"/>
    </location>
</feature>
<sequence length="500" mass="53781">MRGFQTWDTIQALSSYVRGVLTSQAILRGVGVGQEASTPLAAVFTFFVRDLAGMLGGILFSYLEGSSFDACAKQWRLFADITNDLGMTVELASPLFPRVMFLPIACLGSVARSLTGVAGGATRAALTQHFARRGNAADVSAKEQSQETATTILGMVTGMAVTRLLAAGEGPAGGPTGAAGFVIAWLVFLGLTAVHVVANVAAMRVLLLTSLNTPRLELLVDRYLQDGRVLSPRAVSQLEDLTPPPFKKIMDGITGATAAVRTRYAVCRTWVCVVPLVSGSNPSLERLISQQATRPYLLVAVTSPSPSPSSSSSSRRQPAARTRIHVHLVLRRSAASSTPDLLRAFVHCRCLAHFCELQLQRRAADMTMKTKTKTKKKDTKHQVVSVGERSSRLQERKRGEVQGKQRQQQQHQGEEGVESVDAAGAAAAAEAEAWMAARYDILVSELQDAGWHTDRVALPRPSWTAEWGPVTRGSIGDAGAVQAMVEQQQPPQGVQHLHLE</sequence>
<dbReference type="InterPro" id="IPR054549">
    <property type="entry name" value="UVB_sens_RUS_dom"/>
</dbReference>
<dbReference type="EMBL" id="GL378339">
    <property type="protein sequence ID" value="EFJ48602.1"/>
    <property type="molecule type" value="Genomic_DNA"/>
</dbReference>
<evidence type="ECO:0000256" key="1">
    <source>
        <dbReference type="ARBA" id="ARBA00004370"/>
    </source>
</evidence>
<reference evidence="9 10" key="1">
    <citation type="journal article" date="2010" name="Science">
        <title>Genomic analysis of organismal complexity in the multicellular green alga Volvox carteri.</title>
        <authorList>
            <person name="Prochnik S.E."/>
            <person name="Umen J."/>
            <person name="Nedelcu A.M."/>
            <person name="Hallmann A."/>
            <person name="Miller S.M."/>
            <person name="Nishii I."/>
            <person name="Ferris P."/>
            <person name="Kuo A."/>
            <person name="Mitros T."/>
            <person name="Fritz-Laylin L.K."/>
            <person name="Hellsten U."/>
            <person name="Chapman J."/>
            <person name="Simakov O."/>
            <person name="Rensing S.A."/>
            <person name="Terry A."/>
            <person name="Pangilinan J."/>
            <person name="Kapitonov V."/>
            <person name="Jurka J."/>
            <person name="Salamov A."/>
            <person name="Shapiro H."/>
            <person name="Schmutz J."/>
            <person name="Grimwood J."/>
            <person name="Lindquist E."/>
            <person name="Lucas S."/>
            <person name="Grigoriev I.V."/>
            <person name="Schmitt R."/>
            <person name="Kirk D."/>
            <person name="Rokhsar D.S."/>
        </authorList>
    </citation>
    <scope>NUCLEOTIDE SEQUENCE [LARGE SCALE GENOMIC DNA]</scope>
    <source>
        <strain evidence="10">f. Nagariensis / Eve</strain>
    </source>
</reference>
<evidence type="ECO:0000256" key="5">
    <source>
        <dbReference type="ARBA" id="ARBA00023136"/>
    </source>
</evidence>
<dbReference type="Pfam" id="PF04884">
    <property type="entry name" value="UVB_sens_prot"/>
    <property type="match status" value="1"/>
</dbReference>
<feature type="domain" description="Protein root UVB sensitive/RUS" evidence="8">
    <location>
        <begin position="4"/>
        <end position="226"/>
    </location>
</feature>
<evidence type="ECO:0000313" key="9">
    <source>
        <dbReference type="EMBL" id="EFJ48602.1"/>
    </source>
</evidence>
<proteinExistence type="inferred from homology"/>
<dbReference type="FunCoup" id="D8TVL3">
    <property type="interactions" value="1044"/>
</dbReference>
<comment type="subcellular location">
    <subcellularLocation>
        <location evidence="1">Membrane</location>
    </subcellularLocation>
</comment>
<evidence type="ECO:0000256" key="6">
    <source>
        <dbReference type="SAM" id="MobiDB-lite"/>
    </source>
</evidence>
<comment type="similarity">
    <text evidence="2">Belongs to the RUS1 family.</text>
</comment>
<dbReference type="InParanoid" id="D8TVL3"/>
<accession>D8TVL3</accession>
<organism evidence="10">
    <name type="scientific">Volvox carteri f. nagariensis</name>
    <dbReference type="NCBI Taxonomy" id="3068"/>
    <lineage>
        <taxon>Eukaryota</taxon>
        <taxon>Viridiplantae</taxon>
        <taxon>Chlorophyta</taxon>
        <taxon>core chlorophytes</taxon>
        <taxon>Chlorophyceae</taxon>
        <taxon>CS clade</taxon>
        <taxon>Chlamydomonadales</taxon>
        <taxon>Volvocaceae</taxon>
        <taxon>Volvox</taxon>
    </lineage>
</organism>
<dbReference type="RefSeq" id="XP_002950401.1">
    <property type="nucleotide sequence ID" value="XM_002950355.1"/>
</dbReference>
<dbReference type="GO" id="GO:0016020">
    <property type="term" value="C:membrane"/>
    <property type="evidence" value="ECO:0007669"/>
    <property type="project" value="UniProtKB-SubCell"/>
</dbReference>
<dbReference type="eggNOG" id="KOG4249">
    <property type="taxonomic scope" value="Eukaryota"/>
</dbReference>
<evidence type="ECO:0000256" key="4">
    <source>
        <dbReference type="ARBA" id="ARBA00022989"/>
    </source>
</evidence>
<evidence type="ECO:0000256" key="3">
    <source>
        <dbReference type="ARBA" id="ARBA00022692"/>
    </source>
</evidence>